<evidence type="ECO:0000313" key="3">
    <source>
        <dbReference type="Proteomes" id="UP000546464"/>
    </source>
</evidence>
<dbReference type="EMBL" id="JACHVB010000014">
    <property type="protein sequence ID" value="MBC2593755.1"/>
    <property type="molecule type" value="Genomic_DNA"/>
</dbReference>
<reference evidence="2 3" key="1">
    <citation type="submission" date="2020-07" db="EMBL/GenBank/DDBJ databases">
        <authorList>
            <person name="Feng X."/>
        </authorList>
    </citation>
    <scope>NUCLEOTIDE SEQUENCE [LARGE SCALE GENOMIC DNA]</scope>
    <source>
        <strain evidence="2 3">JCM31066</strain>
    </source>
</reference>
<protein>
    <submittedName>
        <fullName evidence="2">AAA family ATPase</fullName>
    </submittedName>
</protein>
<feature type="region of interest" description="Disordered" evidence="1">
    <location>
        <begin position="247"/>
        <end position="279"/>
    </location>
</feature>
<proteinExistence type="predicted"/>
<dbReference type="RefSeq" id="WP_185674754.1">
    <property type="nucleotide sequence ID" value="NZ_JACHVB010000014.1"/>
</dbReference>
<accession>A0A842HBG0</accession>
<name>A0A842HBG0_9BACT</name>
<evidence type="ECO:0000313" key="2">
    <source>
        <dbReference type="EMBL" id="MBC2593755.1"/>
    </source>
</evidence>
<comment type="caution">
    <text evidence="2">The sequence shown here is derived from an EMBL/GenBank/DDBJ whole genome shotgun (WGS) entry which is preliminary data.</text>
</comment>
<dbReference type="Proteomes" id="UP000546464">
    <property type="component" value="Unassembled WGS sequence"/>
</dbReference>
<gene>
    <name evidence="2" type="ORF">H5P28_05720</name>
</gene>
<organism evidence="2 3">
    <name type="scientific">Ruficoccus amylovorans</name>
    <dbReference type="NCBI Taxonomy" id="1804625"/>
    <lineage>
        <taxon>Bacteria</taxon>
        <taxon>Pseudomonadati</taxon>
        <taxon>Verrucomicrobiota</taxon>
        <taxon>Opitutia</taxon>
        <taxon>Puniceicoccales</taxon>
        <taxon>Cerasicoccaceae</taxon>
        <taxon>Ruficoccus</taxon>
    </lineage>
</organism>
<dbReference type="CDD" id="cd00267">
    <property type="entry name" value="ABC_ATPase"/>
    <property type="match status" value="1"/>
</dbReference>
<dbReference type="AlphaFoldDB" id="A0A842HBG0"/>
<dbReference type="Pfam" id="PF13479">
    <property type="entry name" value="AAA_24"/>
    <property type="match status" value="1"/>
</dbReference>
<dbReference type="SUPFAM" id="SSF52540">
    <property type="entry name" value="P-loop containing nucleoside triphosphate hydrolases"/>
    <property type="match status" value="1"/>
</dbReference>
<evidence type="ECO:0000256" key="1">
    <source>
        <dbReference type="SAM" id="MobiDB-lite"/>
    </source>
</evidence>
<sequence length="341" mass="37489">MPKNTATGLPLISGKVEKPQRVVIYGPEGIGKSTLAAAFPEPVFLDTEGGTIHLNVTRFAQPENWEDILALVAQLGQSAHSFHTLVIDTVDWLERLLIEHICRKAHKDGIEDFGYGKGYTYLSEEFSRFLQSLEGLRGQGMHLVMVAHSTIRKFEQPDAGGAYDRYELKLSKQCAPLLKEWCDLLLFVNYFTKVTETDGRKKAVGGKERRIYTAHCAAFDAKNRHGLDDVLPMEFAAIAHVFPATSQQPATQPPASLPAKSEEPAKSTPADTGKPATGQQIKNIQALWKTLGYGQEQMAKLFQWLDAEVLAGAESWDDLTMEQAARAIGFLSKKASDGGAS</sequence>
<dbReference type="Gene3D" id="3.40.50.300">
    <property type="entry name" value="P-loop containing nucleotide triphosphate hydrolases"/>
    <property type="match status" value="1"/>
</dbReference>
<dbReference type="InterPro" id="IPR027417">
    <property type="entry name" value="P-loop_NTPase"/>
</dbReference>
<keyword evidence="3" id="KW-1185">Reference proteome</keyword>